<dbReference type="InterPro" id="IPR015415">
    <property type="entry name" value="Spast_Vps4_C"/>
</dbReference>
<dbReference type="GO" id="GO:0007033">
    <property type="term" value="P:vacuole organization"/>
    <property type="evidence" value="ECO:0007669"/>
    <property type="project" value="TreeGrafter"/>
</dbReference>
<reference evidence="16 17" key="1">
    <citation type="journal article" date="2018" name="Sci. Rep.">
        <title>Comparative genomics provides insights into the lifestyle and reveals functional heterogeneity of dark septate endophytic fungi.</title>
        <authorList>
            <person name="Knapp D.G."/>
            <person name="Nemeth J.B."/>
            <person name="Barry K."/>
            <person name="Hainaut M."/>
            <person name="Henrissat B."/>
            <person name="Johnson J."/>
            <person name="Kuo A."/>
            <person name="Lim J.H.P."/>
            <person name="Lipzen A."/>
            <person name="Nolan M."/>
            <person name="Ohm R.A."/>
            <person name="Tamas L."/>
            <person name="Grigoriev I.V."/>
            <person name="Spatafora J.W."/>
            <person name="Nagy L.G."/>
            <person name="Kovacs G.M."/>
        </authorList>
    </citation>
    <scope>NUCLEOTIDE SEQUENCE [LARGE SCALE GENOMIC DNA]</scope>
    <source>
        <strain evidence="16 17">DSE2036</strain>
    </source>
</reference>
<feature type="compositionally biased region" description="Basic and acidic residues" evidence="13">
    <location>
        <begin position="415"/>
        <end position="435"/>
    </location>
</feature>
<dbReference type="InterPro" id="IPR003960">
    <property type="entry name" value="ATPase_AAA_CS"/>
</dbReference>
<feature type="region of interest" description="Disordered" evidence="13">
    <location>
        <begin position="412"/>
        <end position="435"/>
    </location>
</feature>
<dbReference type="OrthoDB" id="29072at2759"/>
<evidence type="ECO:0000256" key="12">
    <source>
        <dbReference type="RuleBase" id="RU003651"/>
    </source>
</evidence>
<evidence type="ECO:0000256" key="1">
    <source>
        <dbReference type="ARBA" id="ARBA00004481"/>
    </source>
</evidence>
<evidence type="ECO:0000313" key="16">
    <source>
        <dbReference type="EMBL" id="PVI07060.1"/>
    </source>
</evidence>
<dbReference type="PANTHER" id="PTHR23074">
    <property type="entry name" value="AAA DOMAIN-CONTAINING"/>
    <property type="match status" value="1"/>
</dbReference>
<dbReference type="GO" id="GO:0016197">
    <property type="term" value="P:endosomal transport"/>
    <property type="evidence" value="ECO:0007669"/>
    <property type="project" value="TreeGrafter"/>
</dbReference>
<evidence type="ECO:0000256" key="7">
    <source>
        <dbReference type="ARBA" id="ARBA00022801"/>
    </source>
</evidence>
<dbReference type="GO" id="GO:0015031">
    <property type="term" value="P:protein transport"/>
    <property type="evidence" value="ECO:0007669"/>
    <property type="project" value="UniProtKB-KW"/>
</dbReference>
<dbReference type="CDD" id="cd19521">
    <property type="entry name" value="RecA-like_VPS4"/>
    <property type="match status" value="1"/>
</dbReference>
<keyword evidence="17" id="KW-1185">Reference proteome</keyword>
<keyword evidence="10" id="KW-0472">Membrane</keyword>
<name>A0A2V1ECF6_9PLEO</name>
<accession>A0A2V1ECF6</accession>
<dbReference type="CDD" id="cd02678">
    <property type="entry name" value="MIT_VPS4"/>
    <property type="match status" value="1"/>
</dbReference>
<dbReference type="SUPFAM" id="SSF52540">
    <property type="entry name" value="P-loop containing nucleoside triphosphate hydrolases"/>
    <property type="match status" value="1"/>
</dbReference>
<dbReference type="FunFam" id="1.10.8.60:FF:000015">
    <property type="entry name" value="vacuolar protein sorting-associated protein 4A"/>
    <property type="match status" value="1"/>
</dbReference>
<dbReference type="InterPro" id="IPR003959">
    <property type="entry name" value="ATPase_AAA_core"/>
</dbReference>
<dbReference type="FunFam" id="1.20.58.80:FF:000004">
    <property type="entry name" value="Vacuolar protein sorting-associated protein 4"/>
    <property type="match status" value="1"/>
</dbReference>
<feature type="domain" description="MIT" evidence="15">
    <location>
        <begin position="3"/>
        <end position="80"/>
    </location>
</feature>
<dbReference type="GO" id="GO:0010008">
    <property type="term" value="C:endosome membrane"/>
    <property type="evidence" value="ECO:0007669"/>
    <property type="project" value="UniProtKB-SubCell"/>
</dbReference>
<dbReference type="InterPro" id="IPR041569">
    <property type="entry name" value="AAA_lid_3"/>
</dbReference>
<dbReference type="STRING" id="97972.A0A2V1ECF6"/>
<evidence type="ECO:0000256" key="3">
    <source>
        <dbReference type="ARBA" id="ARBA00012674"/>
    </source>
</evidence>
<dbReference type="InterPro" id="IPR050304">
    <property type="entry name" value="MT-severing_AAA_ATPase"/>
</dbReference>
<dbReference type="Gene3D" id="1.20.58.80">
    <property type="entry name" value="Phosphotransferase system, lactose/cellobiose-type IIA subunit"/>
    <property type="match status" value="1"/>
</dbReference>
<dbReference type="InterPro" id="IPR007330">
    <property type="entry name" value="MIT_dom"/>
</dbReference>
<dbReference type="Gene3D" id="1.10.8.60">
    <property type="match status" value="1"/>
</dbReference>
<dbReference type="InterPro" id="IPR036181">
    <property type="entry name" value="MIT_dom_sf"/>
</dbReference>
<evidence type="ECO:0000256" key="2">
    <source>
        <dbReference type="ARBA" id="ARBA00006914"/>
    </source>
</evidence>
<protein>
    <recommendedName>
        <fullName evidence="3">vesicle-fusing ATPase</fullName>
        <ecNumber evidence="3">3.6.4.6</ecNumber>
    </recommendedName>
</protein>
<keyword evidence="7" id="KW-0378">Hydrolase</keyword>
<evidence type="ECO:0000256" key="13">
    <source>
        <dbReference type="SAM" id="MobiDB-lite"/>
    </source>
</evidence>
<dbReference type="GO" id="GO:0016887">
    <property type="term" value="F:ATP hydrolysis activity"/>
    <property type="evidence" value="ECO:0007669"/>
    <property type="project" value="InterPro"/>
</dbReference>
<organism evidence="16 17">
    <name type="scientific">Periconia macrospinosa</name>
    <dbReference type="NCBI Taxonomy" id="97972"/>
    <lineage>
        <taxon>Eukaryota</taxon>
        <taxon>Fungi</taxon>
        <taxon>Dikarya</taxon>
        <taxon>Ascomycota</taxon>
        <taxon>Pezizomycotina</taxon>
        <taxon>Dothideomycetes</taxon>
        <taxon>Pleosporomycetidae</taxon>
        <taxon>Pleosporales</taxon>
        <taxon>Massarineae</taxon>
        <taxon>Periconiaceae</taxon>
        <taxon>Periconia</taxon>
    </lineage>
</organism>
<feature type="domain" description="AAA+ ATPase" evidence="14">
    <location>
        <begin position="165"/>
        <end position="300"/>
    </location>
</feature>
<gene>
    <name evidence="16" type="ORF">DM02DRAFT_609434</name>
</gene>
<evidence type="ECO:0000256" key="6">
    <source>
        <dbReference type="ARBA" id="ARBA00022753"/>
    </source>
</evidence>
<keyword evidence="8 12" id="KW-0067">ATP-binding</keyword>
<sequence length="435" mass="48108">MSNADFLGRAIETVKKAIDTDTAGEYEKAYQLYYSALELFMLALKWEKNQKSKEMIRGKVGEYMERAEKLKQHLNQADNRKKPAAMGANGKSAGGSGKGGNGDEEEEQDTDSKKLRGALAGAILSEKPNIKWEDVAGLEQAKEALKEAVILPIKFPHLFTGKRQPWKGILLYGPPGTGKSYLAKAVATEANSTFFSVSSSDLVSKWMGESERLVKQLFGMARENKPSIIFIDEIDALCGPRGEGESEASRRIKTELLVQMDGVGKDSRGVLILGATNIPWQLDAAIRRRFQRRVHISLPDFPARMKMFELAVGNTPCELSQTDYKKLAELSEGYSGSDISIAVQDALMQPVRLIQTATHYKPVTQEGIQKWTPCSPGDPQAKEMSWTDLDGEQLAEPPLRVKDFVKAIKGSRPTVSKEDLTRNSEWTKEFGSEGA</sequence>
<dbReference type="Proteomes" id="UP000244855">
    <property type="component" value="Unassembled WGS sequence"/>
</dbReference>
<keyword evidence="6" id="KW-0967">Endosome</keyword>
<dbReference type="Gene3D" id="3.40.50.300">
    <property type="entry name" value="P-loop containing nucleotide triphosphate hydrolases"/>
    <property type="match status" value="1"/>
</dbReference>
<keyword evidence="4" id="KW-0813">Transport</keyword>
<keyword evidence="9" id="KW-0653">Protein transport</keyword>
<dbReference type="EC" id="3.6.4.6" evidence="3"/>
<dbReference type="SUPFAM" id="SSF116846">
    <property type="entry name" value="MIT domain"/>
    <property type="match status" value="1"/>
</dbReference>
<dbReference type="SMART" id="SM00745">
    <property type="entry name" value="MIT"/>
    <property type="match status" value="1"/>
</dbReference>
<dbReference type="SMART" id="SM00382">
    <property type="entry name" value="AAA"/>
    <property type="match status" value="1"/>
</dbReference>
<dbReference type="Pfam" id="PF17862">
    <property type="entry name" value="AAA_lid_3"/>
    <property type="match status" value="1"/>
</dbReference>
<evidence type="ECO:0000313" key="17">
    <source>
        <dbReference type="Proteomes" id="UP000244855"/>
    </source>
</evidence>
<evidence type="ECO:0000256" key="11">
    <source>
        <dbReference type="ARBA" id="ARBA00048883"/>
    </source>
</evidence>
<evidence type="ECO:0000256" key="4">
    <source>
        <dbReference type="ARBA" id="ARBA00022448"/>
    </source>
</evidence>
<comment type="subcellular location">
    <subcellularLocation>
        <location evidence="1">Endosome membrane</location>
        <topology evidence="1">Peripheral membrane protein</topology>
    </subcellularLocation>
</comment>
<evidence type="ECO:0000259" key="15">
    <source>
        <dbReference type="SMART" id="SM00745"/>
    </source>
</evidence>
<dbReference type="Pfam" id="PF09336">
    <property type="entry name" value="Vps4_C"/>
    <property type="match status" value="1"/>
</dbReference>
<dbReference type="PROSITE" id="PS00674">
    <property type="entry name" value="AAA"/>
    <property type="match status" value="1"/>
</dbReference>
<comment type="catalytic activity">
    <reaction evidence="11">
        <text>ATP + H2O = ADP + phosphate + H(+)</text>
        <dbReference type="Rhea" id="RHEA:13065"/>
        <dbReference type="ChEBI" id="CHEBI:15377"/>
        <dbReference type="ChEBI" id="CHEBI:15378"/>
        <dbReference type="ChEBI" id="CHEBI:30616"/>
        <dbReference type="ChEBI" id="CHEBI:43474"/>
        <dbReference type="ChEBI" id="CHEBI:456216"/>
        <dbReference type="EC" id="3.6.4.6"/>
    </reaction>
</comment>
<comment type="similarity">
    <text evidence="2 12">Belongs to the AAA ATPase family.</text>
</comment>
<dbReference type="PANTHER" id="PTHR23074:SF83">
    <property type="entry name" value="VACUOLAR PROTEIN SORTING-ASSOCIATED PROTEIN 4A"/>
    <property type="match status" value="1"/>
</dbReference>
<evidence type="ECO:0000256" key="10">
    <source>
        <dbReference type="ARBA" id="ARBA00023136"/>
    </source>
</evidence>
<dbReference type="FunFam" id="3.40.50.300:FF:000043">
    <property type="entry name" value="Vacuolar protein sorting-associated protein 4"/>
    <property type="match status" value="1"/>
</dbReference>
<dbReference type="GO" id="GO:0005524">
    <property type="term" value="F:ATP binding"/>
    <property type="evidence" value="ECO:0007669"/>
    <property type="project" value="UniProtKB-KW"/>
</dbReference>
<proteinExistence type="inferred from homology"/>
<dbReference type="AlphaFoldDB" id="A0A2V1ECF6"/>
<dbReference type="Pfam" id="PF00004">
    <property type="entry name" value="AAA"/>
    <property type="match status" value="1"/>
</dbReference>
<evidence type="ECO:0000256" key="5">
    <source>
        <dbReference type="ARBA" id="ARBA00022741"/>
    </source>
</evidence>
<dbReference type="InterPro" id="IPR003593">
    <property type="entry name" value="AAA+_ATPase"/>
</dbReference>
<evidence type="ECO:0000259" key="14">
    <source>
        <dbReference type="SMART" id="SM00382"/>
    </source>
</evidence>
<keyword evidence="5 12" id="KW-0547">Nucleotide-binding</keyword>
<dbReference type="InterPro" id="IPR045253">
    <property type="entry name" value="VPS4_MIT"/>
</dbReference>
<evidence type="ECO:0000256" key="8">
    <source>
        <dbReference type="ARBA" id="ARBA00022840"/>
    </source>
</evidence>
<dbReference type="Pfam" id="PF04212">
    <property type="entry name" value="MIT"/>
    <property type="match status" value="1"/>
</dbReference>
<dbReference type="EMBL" id="KZ805306">
    <property type="protein sequence ID" value="PVI07060.1"/>
    <property type="molecule type" value="Genomic_DNA"/>
</dbReference>
<dbReference type="GO" id="GO:0045324">
    <property type="term" value="P:late endosome to vacuole transport"/>
    <property type="evidence" value="ECO:0007669"/>
    <property type="project" value="UniProtKB-ARBA"/>
</dbReference>
<evidence type="ECO:0000256" key="9">
    <source>
        <dbReference type="ARBA" id="ARBA00022927"/>
    </source>
</evidence>
<dbReference type="InterPro" id="IPR027417">
    <property type="entry name" value="P-loop_NTPase"/>
</dbReference>
<feature type="region of interest" description="Disordered" evidence="13">
    <location>
        <begin position="74"/>
        <end position="112"/>
    </location>
</feature>